<dbReference type="Pfam" id="PF17783">
    <property type="entry name" value="WHD_CvfB"/>
    <property type="match status" value="1"/>
</dbReference>
<dbReference type="EMBL" id="BNAG01000002">
    <property type="protein sequence ID" value="GHE63946.1"/>
    <property type="molecule type" value="Genomic_DNA"/>
</dbReference>
<dbReference type="PANTHER" id="PTHR37296">
    <property type="entry name" value="CONSERVED VIRULENCE FACTOR B"/>
    <property type="match status" value="1"/>
</dbReference>
<feature type="domain" description="S1 motif" evidence="2">
    <location>
        <begin position="2"/>
        <end position="62"/>
    </location>
</feature>
<evidence type="ECO:0000259" key="2">
    <source>
        <dbReference type="SMART" id="SM00316"/>
    </source>
</evidence>
<dbReference type="PIRSF" id="PIRSF012524">
    <property type="entry name" value="YitL_S1"/>
    <property type="match status" value="1"/>
</dbReference>
<dbReference type="Gene3D" id="2.40.50.140">
    <property type="entry name" value="Nucleic acid-binding proteins"/>
    <property type="match status" value="2"/>
</dbReference>
<evidence type="ECO:0000313" key="3">
    <source>
        <dbReference type="EMBL" id="GHE63946.1"/>
    </source>
</evidence>
<name>A0ABQ3I7C3_9BACT</name>
<dbReference type="PANTHER" id="PTHR37296:SF1">
    <property type="entry name" value="CONSERVED VIRULENCE FACTOR B"/>
    <property type="match status" value="1"/>
</dbReference>
<dbReference type="InterPro" id="IPR003029">
    <property type="entry name" value="S1_domain"/>
</dbReference>
<organism evidence="3 4">
    <name type="scientific">Roseivirga thermotolerans</name>
    <dbReference type="NCBI Taxonomy" id="1758176"/>
    <lineage>
        <taxon>Bacteria</taxon>
        <taxon>Pseudomonadati</taxon>
        <taxon>Bacteroidota</taxon>
        <taxon>Cytophagia</taxon>
        <taxon>Cytophagales</taxon>
        <taxon>Roseivirgaceae</taxon>
        <taxon>Roseivirga</taxon>
    </lineage>
</organism>
<gene>
    <name evidence="3" type="ORF">GCM10011340_19280</name>
</gene>
<sequence length="278" mass="31164">MEIGKIQELEIAREVDFGCYLTDGKEEVLIPAKYLPEQYEIGDKLKVFVYTDHMSRPIAVTRWPYGQVGEIVGLKVKQITDFGAFVDNGLEKDLLVPKKEQHADMREGGQYAVMILLDYKTNRMIGSTKIAGFVSDTAGGLEEGQEVKLVIWQKTDLGYKVVINSEYVGLVYDNEIFEDIRLGDNRLGYIKHIREDGKIDVSLQKQGYEAVLDMSDSVLNALREAGGSLALGDKSSPEEIQQAFGMSKKNFKKVLGGLYKAGHIEIFDREIKLKKAEG</sequence>
<feature type="domain" description="S1 motif" evidence="2">
    <location>
        <begin position="67"/>
        <end position="129"/>
    </location>
</feature>
<dbReference type="InterPro" id="IPR014464">
    <property type="entry name" value="CvfB_fam"/>
</dbReference>
<dbReference type="Proteomes" id="UP000658258">
    <property type="component" value="Unassembled WGS sequence"/>
</dbReference>
<evidence type="ECO:0000313" key="4">
    <source>
        <dbReference type="Proteomes" id="UP000658258"/>
    </source>
</evidence>
<protein>
    <submittedName>
        <fullName evidence="3">GntR family transcriptional regulator</fullName>
    </submittedName>
</protein>
<reference evidence="4" key="1">
    <citation type="journal article" date="2019" name="Int. J. Syst. Evol. Microbiol.">
        <title>The Global Catalogue of Microorganisms (GCM) 10K type strain sequencing project: providing services to taxonomists for standard genome sequencing and annotation.</title>
        <authorList>
            <consortium name="The Broad Institute Genomics Platform"/>
            <consortium name="The Broad Institute Genome Sequencing Center for Infectious Disease"/>
            <person name="Wu L."/>
            <person name="Ma J."/>
        </authorList>
    </citation>
    <scope>NUCLEOTIDE SEQUENCE [LARGE SCALE GENOMIC DNA]</scope>
    <source>
        <strain evidence="4">CGMCC 1.15111</strain>
    </source>
</reference>
<comment type="caution">
    <text evidence="3">The sequence shown here is derived from an EMBL/GenBank/DDBJ whole genome shotgun (WGS) entry which is preliminary data.</text>
</comment>
<feature type="domain" description="S1 motif" evidence="2">
    <location>
        <begin position="142"/>
        <end position="204"/>
    </location>
</feature>
<dbReference type="InterPro" id="IPR039566">
    <property type="entry name" value="CvfB_S1_st"/>
</dbReference>
<evidence type="ECO:0000256" key="1">
    <source>
        <dbReference type="PIRNR" id="PIRNR012524"/>
    </source>
</evidence>
<proteinExistence type="inferred from homology"/>
<dbReference type="InterPro" id="IPR040764">
    <property type="entry name" value="CvfB_WH"/>
</dbReference>
<dbReference type="SMART" id="SM00316">
    <property type="entry name" value="S1"/>
    <property type="match status" value="3"/>
</dbReference>
<accession>A0ABQ3I7C3</accession>
<comment type="similarity">
    <text evidence="1">Belongs to the CvfB family.</text>
</comment>
<dbReference type="Gene3D" id="1.10.10.10">
    <property type="entry name" value="Winged helix-like DNA-binding domain superfamily/Winged helix DNA-binding domain"/>
    <property type="match status" value="1"/>
</dbReference>
<dbReference type="Pfam" id="PF13509">
    <property type="entry name" value="S1_2"/>
    <property type="match status" value="2"/>
</dbReference>
<dbReference type="RefSeq" id="WP_189630017.1">
    <property type="nucleotide sequence ID" value="NZ_BNAG01000002.1"/>
</dbReference>
<keyword evidence="4" id="KW-1185">Reference proteome</keyword>
<dbReference type="InterPro" id="IPR012340">
    <property type="entry name" value="NA-bd_OB-fold"/>
</dbReference>
<dbReference type="InterPro" id="IPR036388">
    <property type="entry name" value="WH-like_DNA-bd_sf"/>
</dbReference>